<accession>A0A3B6I6P4</accession>
<dbReference type="InterPro" id="IPR035513">
    <property type="entry name" value="Invertase/methylesterase_inhib"/>
</dbReference>
<dbReference type="OrthoDB" id="1915198at2759"/>
<dbReference type="PANTHER" id="PTHR31890">
    <property type="entry name" value="PLANT INVERTASE/PECTIN METHYLESTERASE INHIBITOR SUPERFAMILY PROTEIN"/>
    <property type="match status" value="1"/>
</dbReference>
<feature type="signal peptide" evidence="1">
    <location>
        <begin position="1"/>
        <end position="24"/>
    </location>
</feature>
<keyword evidence="1" id="KW-0732">Signal</keyword>
<keyword evidence="4" id="KW-1185">Reference proteome</keyword>
<dbReference type="Pfam" id="PF04043">
    <property type="entry name" value="PMEI"/>
    <property type="match status" value="1"/>
</dbReference>
<dbReference type="Proteomes" id="UP000019116">
    <property type="component" value="Chromosome 4A"/>
</dbReference>
<reference evidence="3" key="1">
    <citation type="submission" date="2018-08" db="EMBL/GenBank/DDBJ databases">
        <authorList>
            <person name="Rossello M."/>
        </authorList>
    </citation>
    <scope>NUCLEOTIDE SEQUENCE [LARGE SCALE GENOMIC DNA]</scope>
    <source>
        <strain evidence="3">cv. Chinese Spring</strain>
    </source>
</reference>
<evidence type="ECO:0000313" key="4">
    <source>
        <dbReference type="Proteomes" id="UP000019116"/>
    </source>
</evidence>
<dbReference type="GO" id="GO:0009827">
    <property type="term" value="P:plant-type cell wall modification"/>
    <property type="evidence" value="ECO:0000318"/>
    <property type="project" value="GO_Central"/>
</dbReference>
<name>A0A3B6I6P4_WHEAT</name>
<dbReference type="GO" id="GO:0009505">
    <property type="term" value="C:plant-type cell wall"/>
    <property type="evidence" value="ECO:0000318"/>
    <property type="project" value="GO_Central"/>
</dbReference>
<protein>
    <recommendedName>
        <fullName evidence="2">Pectinesterase inhibitor domain-containing protein</fullName>
    </recommendedName>
</protein>
<sequence>MATSHMITIVFSAIVFMLLSPAIAAQSSGDVGGKKPKPNDFMVEACKNASANSLVYDEGSNNVTQEFCISTLRSDNRSADAKNLRDLALIPVDILKERVVIAGGNVKEMLHKTKNSTSPMARNLRICELGYGATVGMLNLCGTFLRDYEGDNTSEDYDGPLSFELYDCVDDLNVCDYCGRDTLLRMPGAEALVREKDEVHMLINLGMALLSPYRLEKC</sequence>
<evidence type="ECO:0000256" key="1">
    <source>
        <dbReference type="SAM" id="SignalP"/>
    </source>
</evidence>
<dbReference type="SMR" id="A0A3B6I6P4"/>
<dbReference type="AlphaFoldDB" id="A0A3B6I6P4"/>
<dbReference type="InterPro" id="IPR006501">
    <property type="entry name" value="Pectinesterase_inhib_dom"/>
</dbReference>
<dbReference type="SUPFAM" id="SSF101148">
    <property type="entry name" value="Plant invertase/pectin methylesterase inhibitor"/>
    <property type="match status" value="1"/>
</dbReference>
<feature type="domain" description="Pectinesterase inhibitor" evidence="2">
    <location>
        <begin position="44"/>
        <end position="150"/>
    </location>
</feature>
<dbReference type="NCBIfam" id="TIGR01614">
    <property type="entry name" value="PME_inhib"/>
    <property type="match status" value="1"/>
</dbReference>
<organism evidence="3">
    <name type="scientific">Triticum aestivum</name>
    <name type="common">Wheat</name>
    <dbReference type="NCBI Taxonomy" id="4565"/>
    <lineage>
        <taxon>Eukaryota</taxon>
        <taxon>Viridiplantae</taxon>
        <taxon>Streptophyta</taxon>
        <taxon>Embryophyta</taxon>
        <taxon>Tracheophyta</taxon>
        <taxon>Spermatophyta</taxon>
        <taxon>Magnoliopsida</taxon>
        <taxon>Liliopsida</taxon>
        <taxon>Poales</taxon>
        <taxon>Poaceae</taxon>
        <taxon>BOP clade</taxon>
        <taxon>Pooideae</taxon>
        <taxon>Triticodae</taxon>
        <taxon>Triticeae</taxon>
        <taxon>Triticinae</taxon>
        <taxon>Triticum</taxon>
    </lineage>
</organism>
<feature type="chain" id="PRO_5043175370" description="Pectinesterase inhibitor domain-containing protein" evidence="1">
    <location>
        <begin position="25"/>
        <end position="218"/>
    </location>
</feature>
<dbReference type="PANTHER" id="PTHR31890:SF9">
    <property type="entry name" value="PLANT INVERTASE_PECTIN METHYLESTERASE INHIBITOR SUPERFAMILY PROTEIN"/>
    <property type="match status" value="1"/>
</dbReference>
<dbReference type="Gramene" id="TraesCS4A03G1157800.1">
    <property type="protein sequence ID" value="TraesCS4A03G1157800.1.CDS1"/>
    <property type="gene ID" value="TraesCS4A03G1157800"/>
</dbReference>
<dbReference type="Gene3D" id="1.20.140.40">
    <property type="entry name" value="Invertase/pectin methylesterase inhibitor family protein"/>
    <property type="match status" value="1"/>
</dbReference>
<dbReference type="GO" id="GO:0004857">
    <property type="term" value="F:enzyme inhibitor activity"/>
    <property type="evidence" value="ECO:0000318"/>
    <property type="project" value="GO_Central"/>
</dbReference>
<evidence type="ECO:0000313" key="3">
    <source>
        <dbReference type="EnsemblPlants" id="TraesCS4A02G459900.1.cds1"/>
    </source>
</evidence>
<dbReference type="Gramene" id="TraesCS4A02G459900.1">
    <property type="protein sequence ID" value="TraesCS4A02G459900.1.cds1"/>
    <property type="gene ID" value="TraesCS4A02G459900"/>
</dbReference>
<evidence type="ECO:0000259" key="2">
    <source>
        <dbReference type="Pfam" id="PF04043"/>
    </source>
</evidence>
<reference evidence="3" key="2">
    <citation type="submission" date="2018-10" db="UniProtKB">
        <authorList>
            <consortium name="EnsemblPlants"/>
        </authorList>
    </citation>
    <scope>IDENTIFICATION</scope>
</reference>
<proteinExistence type="predicted"/>
<dbReference type="EnsemblPlants" id="TraesCS4A02G459900.1">
    <property type="protein sequence ID" value="TraesCS4A02G459900.1.cds1"/>
    <property type="gene ID" value="TraesCS4A02G459900"/>
</dbReference>